<protein>
    <submittedName>
        <fullName evidence="2">Uncharacterized protein</fullName>
    </submittedName>
</protein>
<dbReference type="AlphaFoldDB" id="A0A4D6HDA5"/>
<evidence type="ECO:0000256" key="1">
    <source>
        <dbReference type="SAM" id="MobiDB-lite"/>
    </source>
</evidence>
<name>A0A4D6HDA5_9EURY</name>
<dbReference type="KEGG" id="hsn:DV733_10125"/>
<feature type="region of interest" description="Disordered" evidence="1">
    <location>
        <begin position="118"/>
        <end position="138"/>
    </location>
</feature>
<reference evidence="2 3" key="1">
    <citation type="journal article" date="2019" name="Nat. Commun.">
        <title>A new type of DNA phosphorothioation-based antiviral system in archaea.</title>
        <authorList>
            <person name="Xiong L."/>
            <person name="Liu S."/>
            <person name="Chen S."/>
            <person name="Xiao Y."/>
            <person name="Zhu B."/>
            <person name="Gao Y."/>
            <person name="Zhang Y."/>
            <person name="Chen B."/>
            <person name="Luo J."/>
            <person name="Deng Z."/>
            <person name="Chen X."/>
            <person name="Wang L."/>
            <person name="Chen S."/>
        </authorList>
    </citation>
    <scope>NUCLEOTIDE SEQUENCE [LARGE SCALE GENOMIC DNA]</scope>
    <source>
        <strain evidence="2 3">CBA1105</strain>
    </source>
</reference>
<dbReference type="EMBL" id="CP031310">
    <property type="protein sequence ID" value="QCC51575.1"/>
    <property type="molecule type" value="Genomic_DNA"/>
</dbReference>
<dbReference type="Pfam" id="PF20127">
    <property type="entry name" value="DUF6517"/>
    <property type="match status" value="1"/>
</dbReference>
<accession>A0A4D6HDA5</accession>
<sequence>MTDGYPVVPEALLDGWDERVREESTVFRLSTVSVVGHTVLYEDAALCEALERAGVADLLAEETSDDRIVETNGRGDYWRFVFATALTFSPPLTPGIGPASLRPTVVAEARRSFQGDLESRGFENVERGSSQRARTESGDRASLVKYTASYPFENAPTDALDVEGWLAVWSTGGSFRIAGGVYPTGGLDGLLAGLDEDERPPTDPNTYRDELLDLIRAVE</sequence>
<dbReference type="OrthoDB" id="300230at2157"/>
<evidence type="ECO:0000313" key="3">
    <source>
        <dbReference type="Proteomes" id="UP000296706"/>
    </source>
</evidence>
<organism evidence="2 3">
    <name type="scientific">Halapricum salinum</name>
    <dbReference type="NCBI Taxonomy" id="1457250"/>
    <lineage>
        <taxon>Archaea</taxon>
        <taxon>Methanobacteriati</taxon>
        <taxon>Methanobacteriota</taxon>
        <taxon>Stenosarchaea group</taxon>
        <taxon>Halobacteria</taxon>
        <taxon>Halobacteriales</taxon>
        <taxon>Haloarculaceae</taxon>
        <taxon>Halapricum</taxon>
    </lineage>
</organism>
<dbReference type="Proteomes" id="UP000296706">
    <property type="component" value="Chromosome"/>
</dbReference>
<evidence type="ECO:0000313" key="2">
    <source>
        <dbReference type="EMBL" id="QCC51575.1"/>
    </source>
</evidence>
<gene>
    <name evidence="2" type="ORF">DV733_10125</name>
</gene>
<keyword evidence="3" id="KW-1185">Reference proteome</keyword>
<dbReference type="InterPro" id="IPR045396">
    <property type="entry name" value="DUF6517"/>
</dbReference>
<proteinExistence type="predicted"/>
<dbReference type="RefSeq" id="WP_049994811.1">
    <property type="nucleotide sequence ID" value="NZ_CP031310.1"/>
</dbReference>
<dbReference type="GeneID" id="39848223"/>